<comment type="caution">
    <text evidence="1">The sequence shown here is derived from an EMBL/GenBank/DDBJ whole genome shotgun (WGS) entry which is preliminary data.</text>
</comment>
<evidence type="ECO:0000313" key="1">
    <source>
        <dbReference type="EMBL" id="PLT47648.1"/>
    </source>
</evidence>
<dbReference type="EMBL" id="NFEZ01000003">
    <property type="protein sequence ID" value="PLT47648.1"/>
    <property type="molecule type" value="Genomic_DNA"/>
</dbReference>
<dbReference type="Proteomes" id="UP000234789">
    <property type="component" value="Unassembled WGS sequence"/>
</dbReference>
<proteinExistence type="predicted"/>
<reference evidence="1 2" key="1">
    <citation type="submission" date="2017-05" db="EMBL/GenBank/DDBJ databases">
        <title>Functional genome analysis of Paenibacillus pasadenensis strain R16: insights on endophytic life style and antifungal activity.</title>
        <authorList>
            <person name="Passera A."/>
            <person name="Marcolungo L."/>
            <person name="Casati P."/>
            <person name="Brasca M."/>
            <person name="Quaglino F."/>
            <person name="Delledonne M."/>
        </authorList>
    </citation>
    <scope>NUCLEOTIDE SEQUENCE [LARGE SCALE GENOMIC DNA]</scope>
    <source>
        <strain evidence="1 2">R16</strain>
    </source>
</reference>
<evidence type="ECO:0000313" key="2">
    <source>
        <dbReference type="Proteomes" id="UP000234789"/>
    </source>
</evidence>
<organism evidence="1 2">
    <name type="scientific">Paenibacillus pasadenensis</name>
    <dbReference type="NCBI Taxonomy" id="217090"/>
    <lineage>
        <taxon>Bacteria</taxon>
        <taxon>Bacillati</taxon>
        <taxon>Bacillota</taxon>
        <taxon>Bacilli</taxon>
        <taxon>Bacillales</taxon>
        <taxon>Paenibacillaceae</taxon>
        <taxon>Paenibacillus</taxon>
    </lineage>
</organism>
<gene>
    <name evidence="1" type="ORF">B8V81_1872</name>
</gene>
<keyword evidence="2" id="KW-1185">Reference proteome</keyword>
<protein>
    <submittedName>
        <fullName evidence="1">Uncharacterized protein</fullName>
    </submittedName>
</protein>
<dbReference type="AlphaFoldDB" id="A0A2N5NBE3"/>
<accession>A0A2N5NBE3</accession>
<sequence length="45" mass="5577">MVREKVERKINSIHKEKFFPPHGIYFPSNRIFKELFFHLLPVLHR</sequence>
<name>A0A2N5NBE3_9BACL</name>